<dbReference type="Gene3D" id="3.40.30.10">
    <property type="entry name" value="Glutaredoxin"/>
    <property type="match status" value="2"/>
</dbReference>
<keyword evidence="4" id="KW-1015">Disulfide bond</keyword>
<dbReference type="GO" id="GO:0015035">
    <property type="term" value="F:protein-disulfide reductase activity"/>
    <property type="evidence" value="ECO:0007669"/>
    <property type="project" value="TreeGrafter"/>
</dbReference>
<dbReference type="GO" id="GO:0003756">
    <property type="term" value="F:protein disulfide isomerase activity"/>
    <property type="evidence" value="ECO:0007669"/>
    <property type="project" value="UniProtKB-EC"/>
</dbReference>
<evidence type="ECO:0000256" key="5">
    <source>
        <dbReference type="ARBA" id="ARBA00023235"/>
    </source>
</evidence>
<accession>A0AAD5K3Q5</accession>
<keyword evidence="6" id="KW-0676">Redox-active center</keyword>
<dbReference type="SUPFAM" id="SSF52833">
    <property type="entry name" value="Thioredoxin-like"/>
    <property type="match status" value="3"/>
</dbReference>
<dbReference type="InterPro" id="IPR013766">
    <property type="entry name" value="Thioredoxin_domain"/>
</dbReference>
<evidence type="ECO:0000256" key="2">
    <source>
        <dbReference type="ARBA" id="ARBA00004319"/>
    </source>
</evidence>
<evidence type="ECO:0000256" key="4">
    <source>
        <dbReference type="ARBA" id="ARBA00023157"/>
    </source>
</evidence>
<dbReference type="GO" id="GO:0034976">
    <property type="term" value="P:response to endoplasmic reticulum stress"/>
    <property type="evidence" value="ECO:0007669"/>
    <property type="project" value="TreeGrafter"/>
</dbReference>
<reference evidence="10" key="2">
    <citation type="submission" date="2023-02" db="EMBL/GenBank/DDBJ databases">
        <authorList>
            <consortium name="DOE Joint Genome Institute"/>
            <person name="Mondo S.J."/>
            <person name="Chang Y."/>
            <person name="Wang Y."/>
            <person name="Ahrendt S."/>
            <person name="Andreopoulos W."/>
            <person name="Barry K."/>
            <person name="Beard J."/>
            <person name="Benny G.L."/>
            <person name="Blankenship S."/>
            <person name="Bonito G."/>
            <person name="Cuomo C."/>
            <person name="Desiro A."/>
            <person name="Gervers K.A."/>
            <person name="Hundley H."/>
            <person name="Kuo A."/>
            <person name="LaButti K."/>
            <person name="Lang B.F."/>
            <person name="Lipzen A."/>
            <person name="O'Donnell K."/>
            <person name="Pangilinan J."/>
            <person name="Reynolds N."/>
            <person name="Sandor L."/>
            <person name="Smith M.W."/>
            <person name="Tsang A."/>
            <person name="Grigoriev I.V."/>
            <person name="Stajich J.E."/>
            <person name="Spatafora J.W."/>
        </authorList>
    </citation>
    <scope>NUCLEOTIDE SEQUENCE</scope>
    <source>
        <strain evidence="10">RSA 2281</strain>
    </source>
</reference>
<dbReference type="InterPro" id="IPR036249">
    <property type="entry name" value="Thioredoxin-like_sf"/>
</dbReference>
<dbReference type="PANTHER" id="PTHR45815">
    <property type="entry name" value="PROTEIN DISULFIDE-ISOMERASE A6"/>
    <property type="match status" value="1"/>
</dbReference>
<gene>
    <name evidence="10" type="ORF">BDA99DRAFT_504531</name>
</gene>
<evidence type="ECO:0000256" key="7">
    <source>
        <dbReference type="SAM" id="MobiDB-lite"/>
    </source>
</evidence>
<evidence type="ECO:0000259" key="9">
    <source>
        <dbReference type="PROSITE" id="PS51352"/>
    </source>
</evidence>
<dbReference type="Pfam" id="PF00085">
    <property type="entry name" value="Thioredoxin"/>
    <property type="match status" value="1"/>
</dbReference>
<dbReference type="AlphaFoldDB" id="A0AAD5K3Q5"/>
<evidence type="ECO:0000256" key="3">
    <source>
        <dbReference type="ARBA" id="ARBA00012723"/>
    </source>
</evidence>
<evidence type="ECO:0000256" key="1">
    <source>
        <dbReference type="ARBA" id="ARBA00001182"/>
    </source>
</evidence>
<keyword evidence="8" id="KW-0732">Signal</keyword>
<protein>
    <recommendedName>
        <fullName evidence="3">protein disulfide-isomerase</fullName>
        <ecNumber evidence="3">5.3.4.1</ecNumber>
    </recommendedName>
</protein>
<name>A0AAD5K3Q5_9FUNG</name>
<comment type="caution">
    <text evidence="10">The sequence shown here is derived from an EMBL/GenBank/DDBJ whole genome shotgun (WGS) entry which is preliminary data.</text>
</comment>
<feature type="domain" description="Thioredoxin" evidence="9">
    <location>
        <begin position="18"/>
        <end position="144"/>
    </location>
</feature>
<dbReference type="PANTHER" id="PTHR45815:SF3">
    <property type="entry name" value="PROTEIN DISULFIDE-ISOMERASE A6"/>
    <property type="match status" value="1"/>
</dbReference>
<evidence type="ECO:0000256" key="6">
    <source>
        <dbReference type="ARBA" id="ARBA00023284"/>
    </source>
</evidence>
<evidence type="ECO:0000256" key="8">
    <source>
        <dbReference type="SAM" id="SignalP"/>
    </source>
</evidence>
<dbReference type="Proteomes" id="UP001209540">
    <property type="component" value="Unassembled WGS sequence"/>
</dbReference>
<evidence type="ECO:0000313" key="11">
    <source>
        <dbReference type="Proteomes" id="UP001209540"/>
    </source>
</evidence>
<evidence type="ECO:0000313" key="10">
    <source>
        <dbReference type="EMBL" id="KAI9267972.1"/>
    </source>
</evidence>
<reference evidence="10" key="1">
    <citation type="journal article" date="2022" name="IScience">
        <title>Evolution of zygomycete secretomes and the origins of terrestrial fungal ecologies.</title>
        <authorList>
            <person name="Chang Y."/>
            <person name="Wang Y."/>
            <person name="Mondo S."/>
            <person name="Ahrendt S."/>
            <person name="Andreopoulos W."/>
            <person name="Barry K."/>
            <person name="Beard J."/>
            <person name="Benny G.L."/>
            <person name="Blankenship S."/>
            <person name="Bonito G."/>
            <person name="Cuomo C."/>
            <person name="Desiro A."/>
            <person name="Gervers K.A."/>
            <person name="Hundley H."/>
            <person name="Kuo A."/>
            <person name="LaButti K."/>
            <person name="Lang B.F."/>
            <person name="Lipzen A."/>
            <person name="O'Donnell K."/>
            <person name="Pangilinan J."/>
            <person name="Reynolds N."/>
            <person name="Sandor L."/>
            <person name="Smith M.E."/>
            <person name="Tsang A."/>
            <person name="Grigoriev I.V."/>
            <person name="Stajich J.E."/>
            <person name="Spatafora J.W."/>
        </authorList>
    </citation>
    <scope>NUCLEOTIDE SEQUENCE</scope>
    <source>
        <strain evidence="10">RSA 2281</strain>
    </source>
</reference>
<dbReference type="PROSITE" id="PS51352">
    <property type="entry name" value="THIOREDOXIN_2"/>
    <property type="match status" value="1"/>
</dbReference>
<dbReference type="EC" id="5.3.4.1" evidence="3"/>
<keyword evidence="11" id="KW-1185">Reference proteome</keyword>
<comment type="catalytic activity">
    <reaction evidence="1">
        <text>Catalyzes the rearrangement of -S-S- bonds in proteins.</text>
        <dbReference type="EC" id="5.3.4.1"/>
    </reaction>
</comment>
<sequence length="415" mass="46676">MSFKSILLLWINVAFALAFYGPRDSVVELTPKNFKQVVMDTNQLVAVEFYAPWCGHCQRLAPDWKKAAKNLDGLAVLGAIDCDQDSNKPLCGQYEIKGFPTIKVFKPELKKVDKRTGVMTKKPQDYPGARDARSIVDYLLAWQPSEVRFIKADPSKAKSKKSMSIDSFFETDNSTLPKALLFTDKSSTSPLYKALSVEFSEGRMLVGEVKKAEKTLVKEYGITSFPTLFVASPTAGHVEYKGKLKYEPLSAFLSEYALPAKEKKSSSKKEKKTAESEEPPKQEKLKVVELDSDSQLKEHCLDSAKICVIAIATEEDQKETVDILSNLNDNSQLYRFGWIRDTKASEIVEKLDLVADYPTLFLVHPAKKLYRSYVGAFEEKAIGRWLDQVASGRIQAWPFEATLSIQDTVRAHDEL</sequence>
<dbReference type="EMBL" id="JAIXMP010000009">
    <property type="protein sequence ID" value="KAI9267972.1"/>
    <property type="molecule type" value="Genomic_DNA"/>
</dbReference>
<feature type="chain" id="PRO_5042186817" description="protein disulfide-isomerase" evidence="8">
    <location>
        <begin position="19"/>
        <end position="415"/>
    </location>
</feature>
<comment type="subcellular location">
    <subcellularLocation>
        <location evidence="2">Endoplasmic reticulum lumen</location>
    </subcellularLocation>
</comment>
<dbReference type="InterPro" id="IPR057305">
    <property type="entry name" value="Thioredox_PDIA6_C"/>
</dbReference>
<dbReference type="Pfam" id="PF24541">
    <property type="entry name" value="Thioredox_PDIA6_C"/>
    <property type="match status" value="1"/>
</dbReference>
<proteinExistence type="predicted"/>
<dbReference type="PRINTS" id="PR00421">
    <property type="entry name" value="THIOREDOXIN"/>
</dbReference>
<keyword evidence="5" id="KW-0413">Isomerase</keyword>
<organism evidence="10 11">
    <name type="scientific">Phascolomyces articulosus</name>
    <dbReference type="NCBI Taxonomy" id="60185"/>
    <lineage>
        <taxon>Eukaryota</taxon>
        <taxon>Fungi</taxon>
        <taxon>Fungi incertae sedis</taxon>
        <taxon>Mucoromycota</taxon>
        <taxon>Mucoromycotina</taxon>
        <taxon>Mucoromycetes</taxon>
        <taxon>Mucorales</taxon>
        <taxon>Lichtheimiaceae</taxon>
        <taxon>Phascolomyces</taxon>
    </lineage>
</organism>
<dbReference type="GO" id="GO:0005788">
    <property type="term" value="C:endoplasmic reticulum lumen"/>
    <property type="evidence" value="ECO:0007669"/>
    <property type="project" value="UniProtKB-SubCell"/>
</dbReference>
<feature type="signal peptide" evidence="8">
    <location>
        <begin position="1"/>
        <end position="18"/>
    </location>
</feature>
<feature type="region of interest" description="Disordered" evidence="7">
    <location>
        <begin position="264"/>
        <end position="283"/>
    </location>
</feature>